<keyword evidence="4" id="KW-0067">ATP-binding</keyword>
<evidence type="ECO:0000256" key="5">
    <source>
        <dbReference type="SAM" id="MobiDB-lite"/>
    </source>
</evidence>
<dbReference type="GO" id="GO:0003724">
    <property type="term" value="F:RNA helicase activity"/>
    <property type="evidence" value="ECO:0007669"/>
    <property type="project" value="TreeGrafter"/>
</dbReference>
<feature type="region of interest" description="Disordered" evidence="5">
    <location>
        <begin position="80"/>
        <end position="130"/>
    </location>
</feature>
<evidence type="ECO:0000256" key="2">
    <source>
        <dbReference type="ARBA" id="ARBA00022801"/>
    </source>
</evidence>
<evidence type="ECO:0000313" key="7">
    <source>
        <dbReference type="EMBL" id="PVU92296.1"/>
    </source>
</evidence>
<feature type="compositionally biased region" description="Basic residues" evidence="5">
    <location>
        <begin position="112"/>
        <end position="130"/>
    </location>
</feature>
<dbReference type="GO" id="GO:0005524">
    <property type="term" value="F:ATP binding"/>
    <property type="evidence" value="ECO:0007669"/>
    <property type="project" value="UniProtKB-KW"/>
</dbReference>
<protein>
    <recommendedName>
        <fullName evidence="6">Helicase C-terminal domain-containing protein</fullName>
    </recommendedName>
</protein>
<dbReference type="EMBL" id="MBFS01002808">
    <property type="protein sequence ID" value="PVU92296.1"/>
    <property type="molecule type" value="Genomic_DNA"/>
</dbReference>
<keyword evidence="8" id="KW-1185">Reference proteome</keyword>
<dbReference type="Proteomes" id="UP000245609">
    <property type="component" value="Unassembled WGS sequence"/>
</dbReference>
<dbReference type="InterPro" id="IPR050079">
    <property type="entry name" value="DEAD_box_RNA_helicase"/>
</dbReference>
<keyword evidence="2" id="KW-0378">Hydrolase</keyword>
<dbReference type="GO" id="GO:0005829">
    <property type="term" value="C:cytosol"/>
    <property type="evidence" value="ECO:0007669"/>
    <property type="project" value="TreeGrafter"/>
</dbReference>
<evidence type="ECO:0000256" key="3">
    <source>
        <dbReference type="ARBA" id="ARBA00022806"/>
    </source>
</evidence>
<dbReference type="PROSITE" id="PS51194">
    <property type="entry name" value="HELICASE_CTER"/>
    <property type="match status" value="1"/>
</dbReference>
<evidence type="ECO:0000256" key="4">
    <source>
        <dbReference type="ARBA" id="ARBA00022840"/>
    </source>
</evidence>
<dbReference type="PANTHER" id="PTHR47959:SF24">
    <property type="entry name" value="ATP-DEPENDENT RNA HELICASE"/>
    <property type="match status" value="1"/>
</dbReference>
<evidence type="ECO:0000256" key="1">
    <source>
        <dbReference type="ARBA" id="ARBA00022741"/>
    </source>
</evidence>
<keyword evidence="1" id="KW-0547">Nucleotide-binding</keyword>
<accession>A0A2T9YIY2</accession>
<keyword evidence="3" id="KW-0347">Helicase</keyword>
<dbReference type="InterPro" id="IPR027417">
    <property type="entry name" value="P-loop_NTPase"/>
</dbReference>
<evidence type="ECO:0000259" key="6">
    <source>
        <dbReference type="PROSITE" id="PS51194"/>
    </source>
</evidence>
<dbReference type="OrthoDB" id="10261904at2759"/>
<dbReference type="InterPro" id="IPR001650">
    <property type="entry name" value="Helicase_C-like"/>
</dbReference>
<proteinExistence type="predicted"/>
<dbReference type="SUPFAM" id="SSF52540">
    <property type="entry name" value="P-loop containing nucleoside triphosphate hydrolases"/>
    <property type="match status" value="1"/>
</dbReference>
<dbReference type="GO" id="GO:0016787">
    <property type="term" value="F:hydrolase activity"/>
    <property type="evidence" value="ECO:0007669"/>
    <property type="project" value="UniProtKB-KW"/>
</dbReference>
<evidence type="ECO:0000313" key="8">
    <source>
        <dbReference type="Proteomes" id="UP000245609"/>
    </source>
</evidence>
<comment type="caution">
    <text evidence="7">The sequence shown here is derived from an EMBL/GenBank/DDBJ whole genome shotgun (WGS) entry which is preliminary data.</text>
</comment>
<organism evidence="7 8">
    <name type="scientific">Smittium megazygosporum</name>
    <dbReference type="NCBI Taxonomy" id="133381"/>
    <lineage>
        <taxon>Eukaryota</taxon>
        <taxon>Fungi</taxon>
        <taxon>Fungi incertae sedis</taxon>
        <taxon>Zoopagomycota</taxon>
        <taxon>Kickxellomycotina</taxon>
        <taxon>Harpellomycetes</taxon>
        <taxon>Harpellales</taxon>
        <taxon>Legeriomycetaceae</taxon>
        <taxon>Smittium</taxon>
    </lineage>
</organism>
<dbReference type="AlphaFoldDB" id="A0A2T9YIY2"/>
<dbReference type="Gene3D" id="3.40.50.300">
    <property type="entry name" value="P-loop containing nucleotide triphosphate hydrolases"/>
    <property type="match status" value="1"/>
</dbReference>
<name>A0A2T9YIY2_9FUNG</name>
<gene>
    <name evidence="7" type="ORF">BB560_006069</name>
</gene>
<dbReference type="PANTHER" id="PTHR47959">
    <property type="entry name" value="ATP-DEPENDENT RNA HELICASE RHLE-RELATED"/>
    <property type="match status" value="1"/>
</dbReference>
<reference evidence="7 8" key="1">
    <citation type="journal article" date="2018" name="MBio">
        <title>Comparative Genomics Reveals the Core Gene Toolbox for the Fungus-Insect Symbiosis.</title>
        <authorList>
            <person name="Wang Y."/>
            <person name="Stata M."/>
            <person name="Wang W."/>
            <person name="Stajich J.E."/>
            <person name="White M.M."/>
            <person name="Moncalvo J.M."/>
        </authorList>
    </citation>
    <scope>NUCLEOTIDE SEQUENCE [LARGE SCALE GENOMIC DNA]</scope>
    <source>
        <strain evidence="7 8">SC-DP-2</strain>
    </source>
</reference>
<sequence>MPTNSKDYIHRVGRTARAGKSGKAITFVTQYDIELLQRIESVIGKKMEEYPAEKEEVLLFQERVAEAQKVAILELKEFESKNKKRRKPSGADTQDFEDNGENVKVSMNLNSSKKKNRGSGKSKKMNQKRN</sequence>
<feature type="domain" description="Helicase C-terminal" evidence="6">
    <location>
        <begin position="1"/>
        <end position="58"/>
    </location>
</feature>
<dbReference type="STRING" id="133381.A0A2T9YIY2"/>